<dbReference type="CDD" id="cd01949">
    <property type="entry name" value="GGDEF"/>
    <property type="match status" value="1"/>
</dbReference>
<dbReference type="InterPro" id="IPR035919">
    <property type="entry name" value="EAL_sf"/>
</dbReference>
<dbReference type="SMART" id="SM00052">
    <property type="entry name" value="EAL"/>
    <property type="match status" value="1"/>
</dbReference>
<dbReference type="PANTHER" id="PTHR44757:SF2">
    <property type="entry name" value="BIOFILM ARCHITECTURE MAINTENANCE PROTEIN MBAA"/>
    <property type="match status" value="1"/>
</dbReference>
<comment type="caution">
    <text evidence="4">The sequence shown here is derived from an EMBL/GenBank/DDBJ whole genome shotgun (WGS) entry which is preliminary data.</text>
</comment>
<protein>
    <recommendedName>
        <fullName evidence="6">Diguanylate cyclase/phosphodiesterase</fullName>
    </recommendedName>
</protein>
<evidence type="ECO:0000313" key="5">
    <source>
        <dbReference type="Proteomes" id="UP000642070"/>
    </source>
</evidence>
<organism evidence="4 5">
    <name type="scientific">Dactylosporangium sucinum</name>
    <dbReference type="NCBI Taxonomy" id="1424081"/>
    <lineage>
        <taxon>Bacteria</taxon>
        <taxon>Bacillati</taxon>
        <taxon>Actinomycetota</taxon>
        <taxon>Actinomycetes</taxon>
        <taxon>Micromonosporales</taxon>
        <taxon>Micromonosporaceae</taxon>
        <taxon>Dactylosporangium</taxon>
    </lineage>
</organism>
<feature type="domain" description="GGDEF" evidence="3">
    <location>
        <begin position="354"/>
        <end position="485"/>
    </location>
</feature>
<dbReference type="EMBL" id="BMPI01000042">
    <property type="protein sequence ID" value="GGM58834.1"/>
    <property type="molecule type" value="Genomic_DNA"/>
</dbReference>
<dbReference type="Gene3D" id="3.20.20.450">
    <property type="entry name" value="EAL domain"/>
    <property type="match status" value="1"/>
</dbReference>
<dbReference type="Pfam" id="PF00990">
    <property type="entry name" value="GGDEF"/>
    <property type="match status" value="1"/>
</dbReference>
<dbReference type="NCBIfam" id="TIGR00254">
    <property type="entry name" value="GGDEF"/>
    <property type="match status" value="1"/>
</dbReference>
<dbReference type="InterPro" id="IPR000160">
    <property type="entry name" value="GGDEF_dom"/>
</dbReference>
<dbReference type="SUPFAM" id="SSF141868">
    <property type="entry name" value="EAL domain-like"/>
    <property type="match status" value="1"/>
</dbReference>
<dbReference type="PROSITE" id="PS50883">
    <property type="entry name" value="EAL"/>
    <property type="match status" value="1"/>
</dbReference>
<keyword evidence="1" id="KW-0472">Membrane</keyword>
<feature type="transmembrane region" description="Helical" evidence="1">
    <location>
        <begin position="99"/>
        <end position="118"/>
    </location>
</feature>
<evidence type="ECO:0000256" key="1">
    <source>
        <dbReference type="SAM" id="Phobius"/>
    </source>
</evidence>
<dbReference type="InterPro" id="IPR001633">
    <property type="entry name" value="EAL_dom"/>
</dbReference>
<dbReference type="SMART" id="SM00267">
    <property type="entry name" value="GGDEF"/>
    <property type="match status" value="1"/>
</dbReference>
<keyword evidence="1" id="KW-0812">Transmembrane</keyword>
<feature type="transmembrane region" description="Helical" evidence="1">
    <location>
        <begin position="7"/>
        <end position="25"/>
    </location>
</feature>
<feature type="transmembrane region" description="Helical" evidence="1">
    <location>
        <begin position="196"/>
        <end position="221"/>
    </location>
</feature>
<feature type="transmembrane region" description="Helical" evidence="1">
    <location>
        <begin position="64"/>
        <end position="84"/>
    </location>
</feature>
<proteinExistence type="predicted"/>
<reference evidence="4" key="2">
    <citation type="submission" date="2020-09" db="EMBL/GenBank/DDBJ databases">
        <authorList>
            <person name="Sun Q."/>
            <person name="Ohkuma M."/>
        </authorList>
    </citation>
    <scope>NUCLEOTIDE SEQUENCE</scope>
    <source>
        <strain evidence="4">JCM 19831</strain>
    </source>
</reference>
<dbReference type="SUPFAM" id="SSF55073">
    <property type="entry name" value="Nucleotide cyclase"/>
    <property type="match status" value="1"/>
</dbReference>
<evidence type="ECO:0000313" key="4">
    <source>
        <dbReference type="EMBL" id="GGM58834.1"/>
    </source>
</evidence>
<feature type="transmembrane region" description="Helical" evidence="1">
    <location>
        <begin position="287"/>
        <end position="305"/>
    </location>
</feature>
<accession>A0A917U6M6</accession>
<feature type="transmembrane region" description="Helical" evidence="1">
    <location>
        <begin position="169"/>
        <end position="189"/>
    </location>
</feature>
<dbReference type="InterPro" id="IPR029787">
    <property type="entry name" value="Nucleotide_cyclase"/>
</dbReference>
<evidence type="ECO:0000259" key="3">
    <source>
        <dbReference type="PROSITE" id="PS50887"/>
    </source>
</evidence>
<reference evidence="4" key="1">
    <citation type="journal article" date="2014" name="Int. J. Syst. Evol. Microbiol.">
        <title>Complete genome sequence of Corynebacterium casei LMG S-19264T (=DSM 44701T), isolated from a smear-ripened cheese.</title>
        <authorList>
            <consortium name="US DOE Joint Genome Institute (JGI-PGF)"/>
            <person name="Walter F."/>
            <person name="Albersmeier A."/>
            <person name="Kalinowski J."/>
            <person name="Ruckert C."/>
        </authorList>
    </citation>
    <scope>NUCLEOTIDE SEQUENCE</scope>
    <source>
        <strain evidence="4">JCM 19831</strain>
    </source>
</reference>
<evidence type="ECO:0000259" key="2">
    <source>
        <dbReference type="PROSITE" id="PS50883"/>
    </source>
</evidence>
<evidence type="ECO:0008006" key="6">
    <source>
        <dbReference type="Google" id="ProtNLM"/>
    </source>
</evidence>
<feature type="transmembrane region" description="Helical" evidence="1">
    <location>
        <begin position="139"/>
        <end position="157"/>
    </location>
</feature>
<sequence length="781" mass="82076">MTQAARVYVLATAGVVALGAAWTAAGTGTGAFAYVFVPVGGVFATASVQHLLRGGGLDPVARRFWRGLLVAFAAMTVGYGWLAVDMLTHADQARTRSMPVPAAACVAIGFGIAIWAVGRVPVVPAGGAERWRIVLDRTIAFLGCATVLWYLGLAPMLSAREPWSRQAMLLVGLAFLVAVGAATKVSYVAGGPVDRVAIRCVAAAGGVTAGVVAVLAVWFGYDAGVPTAAIVMPLAPMLATLGVAAQSRGSRDPGRTGELLPYLAVAAADLPLVAIACGAPLRWPGRVAVIAAVVVTALVTLRQLIAYRENARLLRNTRLQEERLQYEVSHDGLTGLANRALFRERLATALATTGRAAVLLVDLDDFKAVNDLLGHGVGDRLLVSVAQLLRAETGDAGLPVRVGGDEFAVLLTGAEADPEELAGRLLAALSRPISEHRLLVQASIGIADAGPHRPGATVDSVLRDADVAMYTAKQRGKAGFVRYVDGLGEPVLAHMQLGGELRRALDNDELQVVYQPILRLEDQRVTGVEALVRWQHPTRGAIRPAEFIPAAEQTGLIVPLGRFVLREACRQAAAWSAEFGPDALPEAGVNVSARQLHDPDFVADVAAALADSGLPCERLVLEVTESAVLRGQQVSRTLFELDRMGIRLALDDFGTGESSLSLLRAFPATIVKLDKSFVDGIEIDDGQPAAADARRAVARAVIQLAHALGLATVAEGVESPEQAAVLRELGYTLGQGYHLAQPMTAEDVSRLLARQRLDDRVAAPAMGLVEGVVVGGEPASR</sequence>
<dbReference type="Proteomes" id="UP000642070">
    <property type="component" value="Unassembled WGS sequence"/>
</dbReference>
<gene>
    <name evidence="4" type="ORF">GCM10007977_070460</name>
</gene>
<dbReference type="AlphaFoldDB" id="A0A917U6M6"/>
<dbReference type="PROSITE" id="PS50887">
    <property type="entry name" value="GGDEF"/>
    <property type="match status" value="1"/>
</dbReference>
<dbReference type="InterPro" id="IPR052155">
    <property type="entry name" value="Biofilm_reg_signaling"/>
</dbReference>
<dbReference type="CDD" id="cd01948">
    <property type="entry name" value="EAL"/>
    <property type="match status" value="1"/>
</dbReference>
<feature type="domain" description="EAL" evidence="2">
    <location>
        <begin position="494"/>
        <end position="756"/>
    </location>
</feature>
<dbReference type="Pfam" id="PF00563">
    <property type="entry name" value="EAL"/>
    <property type="match status" value="1"/>
</dbReference>
<dbReference type="RefSeq" id="WP_190254343.1">
    <property type="nucleotide sequence ID" value="NZ_BMPI01000042.1"/>
</dbReference>
<feature type="transmembrane region" description="Helical" evidence="1">
    <location>
        <begin position="31"/>
        <end position="52"/>
    </location>
</feature>
<dbReference type="PANTHER" id="PTHR44757">
    <property type="entry name" value="DIGUANYLATE CYCLASE DGCP"/>
    <property type="match status" value="1"/>
</dbReference>
<feature type="transmembrane region" description="Helical" evidence="1">
    <location>
        <begin position="227"/>
        <end position="247"/>
    </location>
</feature>
<keyword evidence="5" id="KW-1185">Reference proteome</keyword>
<keyword evidence="1" id="KW-1133">Transmembrane helix</keyword>
<name>A0A917U6M6_9ACTN</name>
<dbReference type="Gene3D" id="3.30.70.270">
    <property type="match status" value="1"/>
</dbReference>
<dbReference type="InterPro" id="IPR043128">
    <property type="entry name" value="Rev_trsase/Diguanyl_cyclase"/>
</dbReference>